<evidence type="ECO:0000313" key="3">
    <source>
        <dbReference type="Proteomes" id="UP000050956"/>
    </source>
</evidence>
<dbReference type="PANTHER" id="PTHR13696:SF69">
    <property type="entry name" value="PLASMID PARTITIONING PROTEIN-RELATED"/>
    <property type="match status" value="1"/>
</dbReference>
<sequence>MQIWAVANQKGGVGKTTTTLALGRALCLRNKRVLLIDLDPHASLTRAFGVDEFPPPSGVMELFADTPAALHALARHSQLPGLHYVCAQPALATLERRSASAPGLGLALQKALKDPALGYDHVLMDCAPQLGLLMINALAAADRVVIPTQTEPLALHGLEGMVRTAAMVEKSRSRPLPVSIVPTLHDRRTRAGMESLHTMQKRHGALVWEDAVALDTKLSSPALLTQPASSDAYPGRGLSAYRRVLEWILASEFEHCGALP</sequence>
<organism evidence="2 3">
    <name type="scientific">Stenotrophomonas ginsengisoli</name>
    <dbReference type="NCBI Taxonomy" id="336566"/>
    <lineage>
        <taxon>Bacteria</taxon>
        <taxon>Pseudomonadati</taxon>
        <taxon>Pseudomonadota</taxon>
        <taxon>Gammaproteobacteria</taxon>
        <taxon>Lysobacterales</taxon>
        <taxon>Lysobacteraceae</taxon>
        <taxon>Stenotrophomonas</taxon>
    </lineage>
</organism>
<reference evidence="2 3" key="1">
    <citation type="submission" date="2015-05" db="EMBL/GenBank/DDBJ databases">
        <title>Genome sequencing and analysis of members of genus Stenotrophomonas.</title>
        <authorList>
            <person name="Patil P.P."/>
            <person name="Midha S."/>
            <person name="Patil P.B."/>
        </authorList>
    </citation>
    <scope>NUCLEOTIDE SEQUENCE [LARGE SCALE GENOMIC DNA]</scope>
    <source>
        <strain evidence="2 3">DSM 24757</strain>
    </source>
</reference>
<dbReference type="InterPro" id="IPR027417">
    <property type="entry name" value="P-loop_NTPase"/>
</dbReference>
<gene>
    <name evidence="2" type="ORF">ABB30_02655</name>
</gene>
<comment type="caution">
    <text evidence="2">The sequence shown here is derived from an EMBL/GenBank/DDBJ whole genome shotgun (WGS) entry which is preliminary data.</text>
</comment>
<dbReference type="Proteomes" id="UP000050956">
    <property type="component" value="Unassembled WGS sequence"/>
</dbReference>
<dbReference type="EMBL" id="LDJM01000007">
    <property type="protein sequence ID" value="KRG78947.1"/>
    <property type="molecule type" value="Genomic_DNA"/>
</dbReference>
<accession>A0A0R0DMK4</accession>
<name>A0A0R0DMK4_9GAMM</name>
<dbReference type="InterPro" id="IPR050678">
    <property type="entry name" value="DNA_Partitioning_ATPase"/>
</dbReference>
<dbReference type="Gene3D" id="3.40.50.300">
    <property type="entry name" value="P-loop containing nucleotide triphosphate hydrolases"/>
    <property type="match status" value="1"/>
</dbReference>
<evidence type="ECO:0000313" key="2">
    <source>
        <dbReference type="EMBL" id="KRG78947.1"/>
    </source>
</evidence>
<dbReference type="SUPFAM" id="SSF52540">
    <property type="entry name" value="P-loop containing nucleoside triphosphate hydrolases"/>
    <property type="match status" value="1"/>
</dbReference>
<feature type="domain" description="AAA" evidence="1">
    <location>
        <begin position="1"/>
        <end position="172"/>
    </location>
</feature>
<dbReference type="STRING" id="336566.ABB30_02655"/>
<dbReference type="CDD" id="cd02042">
    <property type="entry name" value="ParAB_family"/>
    <property type="match status" value="1"/>
</dbReference>
<dbReference type="PANTHER" id="PTHR13696">
    <property type="entry name" value="P-LOOP CONTAINING NUCLEOSIDE TRIPHOSPHATE HYDROLASE"/>
    <property type="match status" value="1"/>
</dbReference>
<dbReference type="InterPro" id="IPR025669">
    <property type="entry name" value="AAA_dom"/>
</dbReference>
<proteinExistence type="predicted"/>
<dbReference type="AlphaFoldDB" id="A0A0R0DMK4"/>
<protein>
    <submittedName>
        <fullName evidence="2">Plasmid partitioning protein ParA</fullName>
    </submittedName>
</protein>
<keyword evidence="3" id="KW-1185">Reference proteome</keyword>
<dbReference type="OrthoDB" id="9815116at2"/>
<dbReference type="PATRIC" id="fig|336566.3.peg.2938"/>
<dbReference type="Pfam" id="PF13614">
    <property type="entry name" value="AAA_31"/>
    <property type="match status" value="1"/>
</dbReference>
<dbReference type="RefSeq" id="WP_057636755.1">
    <property type="nucleotide sequence ID" value="NZ_LDJM01000007.1"/>
</dbReference>
<evidence type="ECO:0000259" key="1">
    <source>
        <dbReference type="Pfam" id="PF13614"/>
    </source>
</evidence>